<sequence>MRWLICGTVPDDTFPLCMGTWKVEGDRLVPVDVKACDGEAPVPSVPVERGTPALAAAATLALEALGGEAPAVLLAGDCGSSRGSERLYAFLASWLESPASEGLGGLTFHYLFPSVDGHNRVLMALEARKGPMPGLIADAGFMYAAKMSGYASRYDVFTPDAGELAFLADEKAPHPFYTRGFLLAGDRDVPELARLAWDHGDSARLLLVKGAVDMVAEEGRILGRVEKPCLPFMEPVGGTGDLVTGLLTAFAAAGVPLAEACLLAAKSARRTGELTNPTPATSIASFMRHVGKGLEKPSVQGTPVR</sequence>
<accession>A0A921AY17</accession>
<gene>
    <name evidence="1" type="ORF">K8W16_10150</name>
</gene>
<dbReference type="SUPFAM" id="SSF53613">
    <property type="entry name" value="Ribokinase-like"/>
    <property type="match status" value="1"/>
</dbReference>
<reference evidence="1" key="2">
    <citation type="submission" date="2021-09" db="EMBL/GenBank/DDBJ databases">
        <authorList>
            <person name="Gilroy R."/>
        </authorList>
    </citation>
    <scope>NUCLEOTIDE SEQUENCE</scope>
    <source>
        <strain evidence="1">ChiGjej2B2-19336</strain>
    </source>
</reference>
<reference evidence="1" key="1">
    <citation type="journal article" date="2021" name="PeerJ">
        <title>Extensive microbial diversity within the chicken gut microbiome revealed by metagenomics and culture.</title>
        <authorList>
            <person name="Gilroy R."/>
            <person name="Ravi A."/>
            <person name="Getino M."/>
            <person name="Pursley I."/>
            <person name="Horton D.L."/>
            <person name="Alikhan N.F."/>
            <person name="Baker D."/>
            <person name="Gharbi K."/>
            <person name="Hall N."/>
            <person name="Watson M."/>
            <person name="Adriaenssens E.M."/>
            <person name="Foster-Nyarko E."/>
            <person name="Jarju S."/>
            <person name="Secka A."/>
            <person name="Antonio M."/>
            <person name="Oren A."/>
            <person name="Chaudhuri R.R."/>
            <person name="La Ragione R."/>
            <person name="Hildebrand F."/>
            <person name="Pallen M.J."/>
        </authorList>
    </citation>
    <scope>NUCLEOTIDE SEQUENCE</scope>
    <source>
        <strain evidence="1">ChiGjej2B2-19336</strain>
    </source>
</reference>
<evidence type="ECO:0000313" key="2">
    <source>
        <dbReference type="Proteomes" id="UP000698963"/>
    </source>
</evidence>
<name>A0A921AY17_9BACT</name>
<proteinExistence type="predicted"/>
<dbReference type="EMBL" id="DYZA01000207">
    <property type="protein sequence ID" value="HJD97990.1"/>
    <property type="molecule type" value="Genomic_DNA"/>
</dbReference>
<keyword evidence="1" id="KW-0418">Kinase</keyword>
<evidence type="ECO:0000313" key="1">
    <source>
        <dbReference type="EMBL" id="HJD97990.1"/>
    </source>
</evidence>
<organism evidence="1 2">
    <name type="scientific">Mailhella massiliensis</name>
    <dbReference type="NCBI Taxonomy" id="1903261"/>
    <lineage>
        <taxon>Bacteria</taxon>
        <taxon>Pseudomonadati</taxon>
        <taxon>Thermodesulfobacteriota</taxon>
        <taxon>Desulfovibrionia</taxon>
        <taxon>Desulfovibrionales</taxon>
        <taxon>Desulfovibrionaceae</taxon>
        <taxon>Mailhella</taxon>
    </lineage>
</organism>
<dbReference type="InterPro" id="IPR029056">
    <property type="entry name" value="Ribokinase-like"/>
</dbReference>
<keyword evidence="1" id="KW-0808">Transferase</keyword>
<comment type="caution">
    <text evidence="1">The sequence shown here is derived from an EMBL/GenBank/DDBJ whole genome shotgun (WGS) entry which is preliminary data.</text>
</comment>
<dbReference type="GO" id="GO:0016301">
    <property type="term" value="F:kinase activity"/>
    <property type="evidence" value="ECO:0007669"/>
    <property type="project" value="UniProtKB-KW"/>
</dbReference>
<dbReference type="AlphaFoldDB" id="A0A921AY17"/>
<protein>
    <submittedName>
        <fullName evidence="1">Sugar kinase</fullName>
    </submittedName>
</protein>
<dbReference type="Proteomes" id="UP000698963">
    <property type="component" value="Unassembled WGS sequence"/>
</dbReference>
<dbReference type="RefSeq" id="WP_304123253.1">
    <property type="nucleotide sequence ID" value="NZ_DYZA01000207.1"/>
</dbReference>
<dbReference type="Gene3D" id="3.40.1190.20">
    <property type="match status" value="1"/>
</dbReference>